<proteinExistence type="predicted"/>
<evidence type="ECO:0000256" key="2">
    <source>
        <dbReference type="SAM" id="Phobius"/>
    </source>
</evidence>
<accession>A0A3B1AXT9</accession>
<feature type="region of interest" description="Disordered" evidence="1">
    <location>
        <begin position="63"/>
        <end position="133"/>
    </location>
</feature>
<organism evidence="3">
    <name type="scientific">hydrothermal vent metagenome</name>
    <dbReference type="NCBI Taxonomy" id="652676"/>
    <lineage>
        <taxon>unclassified sequences</taxon>
        <taxon>metagenomes</taxon>
        <taxon>ecological metagenomes</taxon>
    </lineage>
</organism>
<sequence length="236" mass="26281">MMCWGGGVVFKSDWSGWLVLAALFAFPLMFFITRPQGVDFLEIFEYSDISNSQSEVNQLMQIQQSVSSDTANEREHQDELSQGLDSDLESDLTDNNGTSDYSPKSTEPEIHEQEEYDPDSQESFPPNESYDNTAAYRPVENNISAANFTRSNYGQGQSGAVFEETVSAQVVSSTTSAVVAENTVTEKNTVAEDNNNLYLAKMDYVVESVKKKCPPVYGKINSYARNMRIVMGCDTE</sequence>
<dbReference type="AlphaFoldDB" id="A0A3B1AXT9"/>
<keyword evidence="2" id="KW-1133">Transmembrane helix</keyword>
<feature type="compositionally biased region" description="Polar residues" evidence="1">
    <location>
        <begin position="121"/>
        <end position="132"/>
    </location>
</feature>
<keyword evidence="2" id="KW-0472">Membrane</keyword>
<feature type="transmembrane region" description="Helical" evidence="2">
    <location>
        <begin position="14"/>
        <end position="32"/>
    </location>
</feature>
<reference evidence="3" key="1">
    <citation type="submission" date="2018-06" db="EMBL/GenBank/DDBJ databases">
        <authorList>
            <person name="Zhirakovskaya E."/>
        </authorList>
    </citation>
    <scope>NUCLEOTIDE SEQUENCE</scope>
</reference>
<gene>
    <name evidence="3" type="ORF">MNBD_GAMMA25-867</name>
</gene>
<name>A0A3B1AXT9_9ZZZZ</name>
<feature type="compositionally biased region" description="Polar residues" evidence="1">
    <location>
        <begin position="93"/>
        <end position="105"/>
    </location>
</feature>
<evidence type="ECO:0000313" key="3">
    <source>
        <dbReference type="EMBL" id="VAX08612.1"/>
    </source>
</evidence>
<evidence type="ECO:0000256" key="1">
    <source>
        <dbReference type="SAM" id="MobiDB-lite"/>
    </source>
</evidence>
<dbReference type="EMBL" id="UOFY01000028">
    <property type="protein sequence ID" value="VAX08612.1"/>
    <property type="molecule type" value="Genomic_DNA"/>
</dbReference>
<keyword evidence="2" id="KW-0812">Transmembrane</keyword>
<protein>
    <submittedName>
        <fullName evidence="3">Uncharacterized protein</fullName>
    </submittedName>
</protein>